<sequence>MVELWLENSGDTSKLPSLRYPSIMENGAIEIFVRRVTEDRQNISKGVTHPNLTRNEFLELKQLRANSEIMIKPSDKGSNIALKFVLHHNVFLFDGLYYLQRQRVAMGAKCVPSYANLYLGEWECRLFSADEYEMYLCHILRWYIDGIMLIWQGSEKLLKEFDNLRLEFLDIEIKKDSQGMCIEGIPIGQYLRLRRICSSEKDFNKKVYKLYQGFKARGYKTRSLHKAYQWVSAQNSDTLFYRSNRSKIPNQRAKGQNQTRFIMTYSNNDKDIRSIIYKHWDILSKDLTLGRLVTSHPRFTFKKNTRIGDMLTQSHFQKHSKTACCKTPAIFRCEQCRFIKLSNTFWFNTYKSELGLNGHLNFQAFVNK</sequence>
<evidence type="ECO:0000313" key="1">
    <source>
        <dbReference type="EMBL" id="OCT80198.1"/>
    </source>
</evidence>
<dbReference type="EMBL" id="CM004474">
    <property type="protein sequence ID" value="OCT80198.1"/>
    <property type="molecule type" value="Genomic_DNA"/>
</dbReference>
<dbReference type="Proteomes" id="UP000694892">
    <property type="component" value="Chromosome 5L"/>
</dbReference>
<evidence type="ECO:0000313" key="2">
    <source>
        <dbReference type="Proteomes" id="UP000694892"/>
    </source>
</evidence>
<organism evidence="1 2">
    <name type="scientific">Xenopus laevis</name>
    <name type="common">African clawed frog</name>
    <dbReference type="NCBI Taxonomy" id="8355"/>
    <lineage>
        <taxon>Eukaryota</taxon>
        <taxon>Metazoa</taxon>
        <taxon>Chordata</taxon>
        <taxon>Craniata</taxon>
        <taxon>Vertebrata</taxon>
        <taxon>Euteleostomi</taxon>
        <taxon>Amphibia</taxon>
        <taxon>Batrachia</taxon>
        <taxon>Anura</taxon>
        <taxon>Pipoidea</taxon>
        <taxon>Pipidae</taxon>
        <taxon>Xenopodinae</taxon>
        <taxon>Xenopus</taxon>
        <taxon>Xenopus</taxon>
    </lineage>
</organism>
<name>A0A974CUS8_XENLA</name>
<gene>
    <name evidence="1" type="ORF">XELAEV_18027009mg</name>
</gene>
<reference evidence="2" key="1">
    <citation type="journal article" date="2016" name="Nature">
        <title>Genome evolution in the allotetraploid frog Xenopus laevis.</title>
        <authorList>
            <person name="Session A.M."/>
            <person name="Uno Y."/>
            <person name="Kwon T."/>
            <person name="Chapman J.A."/>
            <person name="Toyoda A."/>
            <person name="Takahashi S."/>
            <person name="Fukui A."/>
            <person name="Hikosaka A."/>
            <person name="Suzuki A."/>
            <person name="Kondo M."/>
            <person name="van Heeringen S.J."/>
            <person name="Quigley I."/>
            <person name="Heinz S."/>
            <person name="Ogino H."/>
            <person name="Ochi H."/>
            <person name="Hellsten U."/>
            <person name="Lyons J.B."/>
            <person name="Simakov O."/>
            <person name="Putnam N."/>
            <person name="Stites J."/>
            <person name="Kuroki Y."/>
            <person name="Tanaka T."/>
            <person name="Michiue T."/>
            <person name="Watanabe M."/>
            <person name="Bogdanovic O."/>
            <person name="Lister R."/>
            <person name="Georgiou G."/>
            <person name="Paranjpe S.S."/>
            <person name="van Kruijsbergen I."/>
            <person name="Shu S."/>
            <person name="Carlson J."/>
            <person name="Kinoshita T."/>
            <person name="Ohta Y."/>
            <person name="Mawaribuchi S."/>
            <person name="Jenkins J."/>
            <person name="Grimwood J."/>
            <person name="Schmutz J."/>
            <person name="Mitros T."/>
            <person name="Mozaffari S.V."/>
            <person name="Suzuki Y."/>
            <person name="Haramoto Y."/>
            <person name="Yamamoto T.S."/>
            <person name="Takagi C."/>
            <person name="Heald R."/>
            <person name="Miller K."/>
            <person name="Haudenschild C."/>
            <person name="Kitzman J."/>
            <person name="Nakayama T."/>
            <person name="Izutsu Y."/>
            <person name="Robert J."/>
            <person name="Fortriede J."/>
            <person name="Burns K."/>
            <person name="Lotay V."/>
            <person name="Karimi K."/>
            <person name="Yasuoka Y."/>
            <person name="Dichmann D.S."/>
            <person name="Flajnik M.F."/>
            <person name="Houston D.W."/>
            <person name="Shendure J."/>
            <person name="DuPasquier L."/>
            <person name="Vize P.D."/>
            <person name="Zorn A.M."/>
            <person name="Ito M."/>
            <person name="Marcotte E.M."/>
            <person name="Wallingford J.B."/>
            <person name="Ito Y."/>
            <person name="Asashima M."/>
            <person name="Ueno N."/>
            <person name="Matsuda Y."/>
            <person name="Veenstra G.J."/>
            <person name="Fujiyama A."/>
            <person name="Harland R.M."/>
            <person name="Taira M."/>
            <person name="Rokhsar D.S."/>
        </authorList>
    </citation>
    <scope>NUCLEOTIDE SEQUENCE [LARGE SCALE GENOMIC DNA]</scope>
    <source>
        <strain evidence="2">J</strain>
    </source>
</reference>
<dbReference type="PANTHER" id="PTHR21301:SF12">
    <property type="match status" value="1"/>
</dbReference>
<protein>
    <submittedName>
        <fullName evidence="1">Uncharacterized protein</fullName>
    </submittedName>
</protein>
<dbReference type="PANTHER" id="PTHR21301">
    <property type="entry name" value="REVERSE TRANSCRIPTASE"/>
    <property type="match status" value="1"/>
</dbReference>
<dbReference type="AlphaFoldDB" id="A0A974CUS8"/>
<accession>A0A974CUS8</accession>
<proteinExistence type="predicted"/>